<evidence type="ECO:0000256" key="2">
    <source>
        <dbReference type="ARBA" id="ARBA00022741"/>
    </source>
</evidence>
<keyword evidence="6" id="KW-1185">Reference proteome</keyword>
<gene>
    <name evidence="5" type="ORF">KK1_029261</name>
</gene>
<name>A0A151S2T1_CAJCA</name>
<sequence length="95" mass="10909">INTTRFIKCIIYDEALGKTCMIISYTNNTFPTDYVLIIFEYFSANVMVNGSIIICKHYIYDKNVDPDCYETFMGISILPNSYQNIILSATKIVLL</sequence>
<dbReference type="STRING" id="3821.A0A151S2T1"/>
<dbReference type="InterPro" id="IPR003578">
    <property type="entry name" value="Small_GTPase_Rho"/>
</dbReference>
<feature type="non-terminal residue" evidence="5">
    <location>
        <position position="1"/>
    </location>
</feature>
<evidence type="ECO:0000256" key="4">
    <source>
        <dbReference type="ARBA" id="ARBA00023288"/>
    </source>
</evidence>
<proteinExistence type="inferred from homology"/>
<dbReference type="PANTHER" id="PTHR24072">
    <property type="entry name" value="RHO FAMILY GTPASE"/>
    <property type="match status" value="1"/>
</dbReference>
<keyword evidence="3" id="KW-0342">GTP-binding</keyword>
<dbReference type="GO" id="GO:0003924">
    <property type="term" value="F:GTPase activity"/>
    <property type="evidence" value="ECO:0007669"/>
    <property type="project" value="InterPro"/>
</dbReference>
<keyword evidence="4" id="KW-0449">Lipoprotein</keyword>
<evidence type="ECO:0000313" key="6">
    <source>
        <dbReference type="Proteomes" id="UP000075243"/>
    </source>
</evidence>
<keyword evidence="2" id="KW-0547">Nucleotide-binding</keyword>
<dbReference type="GO" id="GO:0007264">
    <property type="term" value="P:small GTPase-mediated signal transduction"/>
    <property type="evidence" value="ECO:0007669"/>
    <property type="project" value="InterPro"/>
</dbReference>
<evidence type="ECO:0000256" key="1">
    <source>
        <dbReference type="ARBA" id="ARBA00010142"/>
    </source>
</evidence>
<organism evidence="5 6">
    <name type="scientific">Cajanus cajan</name>
    <name type="common">Pigeon pea</name>
    <name type="synonym">Cajanus indicus</name>
    <dbReference type="NCBI Taxonomy" id="3821"/>
    <lineage>
        <taxon>Eukaryota</taxon>
        <taxon>Viridiplantae</taxon>
        <taxon>Streptophyta</taxon>
        <taxon>Embryophyta</taxon>
        <taxon>Tracheophyta</taxon>
        <taxon>Spermatophyta</taxon>
        <taxon>Magnoliopsida</taxon>
        <taxon>eudicotyledons</taxon>
        <taxon>Gunneridae</taxon>
        <taxon>Pentapetalae</taxon>
        <taxon>rosids</taxon>
        <taxon>fabids</taxon>
        <taxon>Fabales</taxon>
        <taxon>Fabaceae</taxon>
        <taxon>Papilionoideae</taxon>
        <taxon>50 kb inversion clade</taxon>
        <taxon>NPAAA clade</taxon>
        <taxon>indigoferoid/millettioid clade</taxon>
        <taxon>Phaseoleae</taxon>
        <taxon>Cajanus</taxon>
    </lineage>
</organism>
<dbReference type="Pfam" id="PF00071">
    <property type="entry name" value="Ras"/>
    <property type="match status" value="1"/>
</dbReference>
<protein>
    <submittedName>
        <fullName evidence="5">Rac-like GTP-binding protein RAC9</fullName>
    </submittedName>
</protein>
<evidence type="ECO:0000256" key="3">
    <source>
        <dbReference type="ARBA" id="ARBA00023134"/>
    </source>
</evidence>
<dbReference type="InterPro" id="IPR001806">
    <property type="entry name" value="Small_GTPase"/>
</dbReference>
<dbReference type="Proteomes" id="UP000075243">
    <property type="component" value="Unassembled WGS sequence"/>
</dbReference>
<dbReference type="Gramene" id="C.cajan_29641.t">
    <property type="protein sequence ID" value="C.cajan_29641.t"/>
    <property type="gene ID" value="C.cajan_29641"/>
</dbReference>
<dbReference type="SUPFAM" id="SSF52540">
    <property type="entry name" value="P-loop containing nucleoside triphosphate hydrolases"/>
    <property type="match status" value="1"/>
</dbReference>
<dbReference type="GO" id="GO:0005525">
    <property type="term" value="F:GTP binding"/>
    <property type="evidence" value="ECO:0007669"/>
    <property type="project" value="UniProtKB-KW"/>
</dbReference>
<dbReference type="AlphaFoldDB" id="A0A151S2T1"/>
<dbReference type="Gene3D" id="3.40.50.300">
    <property type="entry name" value="P-loop containing nucleotide triphosphate hydrolases"/>
    <property type="match status" value="1"/>
</dbReference>
<comment type="similarity">
    <text evidence="1">Belongs to the small GTPase superfamily. Rho family.</text>
</comment>
<accession>A0A151S2T1</accession>
<dbReference type="InterPro" id="IPR027417">
    <property type="entry name" value="P-loop_NTPase"/>
</dbReference>
<dbReference type="EMBL" id="KQ483485">
    <property type="protein sequence ID" value="KYP49057.1"/>
    <property type="molecule type" value="Genomic_DNA"/>
</dbReference>
<evidence type="ECO:0000313" key="5">
    <source>
        <dbReference type="EMBL" id="KYP49057.1"/>
    </source>
</evidence>
<reference evidence="5" key="1">
    <citation type="journal article" date="2012" name="Nat. Biotechnol.">
        <title>Draft genome sequence of pigeonpea (Cajanus cajan), an orphan legume crop of resource-poor farmers.</title>
        <authorList>
            <person name="Varshney R.K."/>
            <person name="Chen W."/>
            <person name="Li Y."/>
            <person name="Bharti A.K."/>
            <person name="Saxena R.K."/>
            <person name="Schlueter J.A."/>
            <person name="Donoghue M.T."/>
            <person name="Azam S."/>
            <person name="Fan G."/>
            <person name="Whaley A.M."/>
            <person name="Farmer A.D."/>
            <person name="Sheridan J."/>
            <person name="Iwata A."/>
            <person name="Tuteja R."/>
            <person name="Penmetsa R.V."/>
            <person name="Wu W."/>
            <person name="Upadhyaya H.D."/>
            <person name="Yang S.P."/>
            <person name="Shah T."/>
            <person name="Saxena K.B."/>
            <person name="Michael T."/>
            <person name="McCombie W.R."/>
            <person name="Yang B."/>
            <person name="Zhang G."/>
            <person name="Yang H."/>
            <person name="Wang J."/>
            <person name="Spillane C."/>
            <person name="Cook D.R."/>
            <person name="May G.D."/>
            <person name="Xu X."/>
            <person name="Jackson S.A."/>
        </authorList>
    </citation>
    <scope>NUCLEOTIDE SEQUENCE [LARGE SCALE GENOMIC DNA]</scope>
</reference>